<keyword evidence="3 7" id="KW-0378">Hydrolase</keyword>
<organism evidence="10 11">
    <name type="scientific">Chlamydia avium</name>
    <dbReference type="NCBI Taxonomy" id="1457141"/>
    <lineage>
        <taxon>Bacteria</taxon>
        <taxon>Pseudomonadati</taxon>
        <taxon>Chlamydiota</taxon>
        <taxon>Chlamydiia</taxon>
        <taxon>Chlamydiales</taxon>
        <taxon>Chlamydiaceae</taxon>
        <taxon>Chlamydia/Chlamydophila group</taxon>
        <taxon>Chlamydia</taxon>
    </lineage>
</organism>
<dbReference type="Proteomes" id="UP000014821">
    <property type="component" value="Unassembled WGS sequence"/>
</dbReference>
<keyword evidence="11" id="KW-1185">Reference proteome</keyword>
<feature type="site" description="Stabilizes the basic form of H active site to accept a proton" evidence="7">
    <location>
        <position position="94"/>
    </location>
</feature>
<dbReference type="InterPro" id="IPR001328">
    <property type="entry name" value="Pept_tRNA_hydro"/>
</dbReference>
<dbReference type="NCBIfam" id="TIGR00447">
    <property type="entry name" value="pth"/>
    <property type="match status" value="1"/>
</dbReference>
<dbReference type="GO" id="GO:0004045">
    <property type="term" value="F:peptidyl-tRNA hydrolase activity"/>
    <property type="evidence" value="ECO:0007669"/>
    <property type="project" value="UniProtKB-EC"/>
</dbReference>
<proteinExistence type="inferred from homology"/>
<comment type="subunit">
    <text evidence="7">Monomer.</text>
</comment>
<protein>
    <recommendedName>
        <fullName evidence="6 7">Peptidyl-tRNA hydrolase</fullName>
        <shortName evidence="7">Pth</shortName>
        <ecNumber evidence="1 7">3.1.1.29</ecNumber>
    </recommendedName>
</protein>
<sequence>MMRLVVGIGNPGRQYAWTRHNIGFLCVDRLVQGFPGTQFREVPKFFSDISKVESPYGPIVFIKPRTYVNLSGKAVKAAKEYYNIKEDCIIVLADDVNLPFGSVRLRQDAGSGGHKGIKSITQSLGSSHYWQLRLGVGRPKEENMGLSDFVLGQFSNEEQLGVQSLLSEMAVLFVQWCSEENGPQGNKLL</sequence>
<dbReference type="PANTHER" id="PTHR17224:SF1">
    <property type="entry name" value="PEPTIDYL-TRNA HYDROLASE"/>
    <property type="match status" value="1"/>
</dbReference>
<evidence type="ECO:0000313" key="10">
    <source>
        <dbReference type="EMBL" id="EPP38720.1"/>
    </source>
</evidence>
<dbReference type="CDD" id="cd00462">
    <property type="entry name" value="PTH"/>
    <property type="match status" value="1"/>
</dbReference>
<dbReference type="EC" id="3.1.1.29" evidence="1 7"/>
<dbReference type="InterPro" id="IPR036416">
    <property type="entry name" value="Pept_tRNA_hydro_sf"/>
</dbReference>
<comment type="caution">
    <text evidence="7">Lacks conserved residue(s) required for the propagation of feature annotation.</text>
</comment>
<feature type="binding site" evidence="7">
    <location>
        <position position="69"/>
    </location>
    <ligand>
        <name>tRNA</name>
        <dbReference type="ChEBI" id="CHEBI:17843"/>
    </ligand>
</feature>
<dbReference type="PROSITE" id="PS01195">
    <property type="entry name" value="PEPT_TRNA_HYDROL_1"/>
    <property type="match status" value="1"/>
</dbReference>
<comment type="caution">
    <text evidence="10">The sequence shown here is derived from an EMBL/GenBank/DDBJ whole genome shotgun (WGS) entry which is preliminary data.</text>
</comment>
<dbReference type="HAMAP" id="MF_00083">
    <property type="entry name" value="Pept_tRNA_hydro_bact"/>
    <property type="match status" value="1"/>
</dbReference>
<feature type="site" description="Discriminates between blocked and unblocked aminoacyl-tRNA" evidence="7">
    <location>
        <position position="10"/>
    </location>
</feature>
<evidence type="ECO:0000256" key="2">
    <source>
        <dbReference type="ARBA" id="ARBA00022555"/>
    </source>
</evidence>
<keyword evidence="7" id="KW-0963">Cytoplasm</keyword>
<dbReference type="SUPFAM" id="SSF53178">
    <property type="entry name" value="Peptidyl-tRNA hydrolase-like"/>
    <property type="match status" value="1"/>
</dbReference>
<dbReference type="RefSeq" id="WP_020359125.1">
    <property type="nucleotide sequence ID" value="NZ_KE360587.1"/>
</dbReference>
<dbReference type="Gene3D" id="3.40.50.1470">
    <property type="entry name" value="Peptidyl-tRNA hydrolase"/>
    <property type="match status" value="1"/>
</dbReference>
<evidence type="ECO:0000256" key="4">
    <source>
        <dbReference type="ARBA" id="ARBA00022884"/>
    </source>
</evidence>
<reference evidence="10" key="1">
    <citation type="submission" date="2013-04" db="EMBL/GenBank/DDBJ databases">
        <title>Genome sequence of Chlamydia psittaci 10_881_SC42.</title>
        <authorList>
            <person name="Huot-Creasy H."/>
            <person name="McCracken C.L."/>
            <person name="Humphries M."/>
            <person name="Sachse K."/>
            <person name="Laroucau K."/>
            <person name="Bavoil P."/>
            <person name="Myers G.S."/>
        </authorList>
    </citation>
    <scope>NUCLEOTIDE SEQUENCE [LARGE SCALE GENOMIC DNA]</scope>
    <source>
        <strain evidence="10">10_881_SC42</strain>
    </source>
</reference>
<evidence type="ECO:0000313" key="11">
    <source>
        <dbReference type="Proteomes" id="UP000014821"/>
    </source>
</evidence>
<feature type="binding site" evidence="7">
    <location>
        <position position="67"/>
    </location>
    <ligand>
        <name>tRNA</name>
        <dbReference type="ChEBI" id="CHEBI:17843"/>
    </ligand>
</feature>
<comment type="catalytic activity">
    <reaction evidence="7 8">
        <text>an N-acyl-L-alpha-aminoacyl-tRNA + H2O = an N-acyl-L-amino acid + a tRNA + H(+)</text>
        <dbReference type="Rhea" id="RHEA:54448"/>
        <dbReference type="Rhea" id="RHEA-COMP:10123"/>
        <dbReference type="Rhea" id="RHEA-COMP:13883"/>
        <dbReference type="ChEBI" id="CHEBI:15377"/>
        <dbReference type="ChEBI" id="CHEBI:15378"/>
        <dbReference type="ChEBI" id="CHEBI:59874"/>
        <dbReference type="ChEBI" id="CHEBI:78442"/>
        <dbReference type="ChEBI" id="CHEBI:138191"/>
        <dbReference type="EC" id="3.1.1.29"/>
    </reaction>
</comment>
<accession>A0ABP2X7C3</accession>
<dbReference type="PANTHER" id="PTHR17224">
    <property type="entry name" value="PEPTIDYL-TRNA HYDROLASE"/>
    <property type="match status" value="1"/>
</dbReference>
<evidence type="ECO:0000256" key="9">
    <source>
        <dbReference type="RuleBase" id="RU004320"/>
    </source>
</evidence>
<keyword evidence="2 7" id="KW-0820">tRNA-binding</keyword>
<evidence type="ECO:0000256" key="5">
    <source>
        <dbReference type="ARBA" id="ARBA00038063"/>
    </source>
</evidence>
<comment type="function">
    <text evidence="7">Hydrolyzes ribosome-free peptidyl-tRNAs (with 1 or more amino acids incorporated), which drop off the ribosome during protein synthesis, or as a result of ribosome stalling.</text>
</comment>
<evidence type="ECO:0000256" key="6">
    <source>
        <dbReference type="ARBA" id="ARBA00050038"/>
    </source>
</evidence>
<gene>
    <name evidence="7 10" type="primary">pth</name>
    <name evidence="10" type="ORF">CP10881SC42_0023</name>
</gene>
<keyword evidence="4 7" id="KW-0694">RNA-binding</keyword>
<evidence type="ECO:0000256" key="1">
    <source>
        <dbReference type="ARBA" id="ARBA00013260"/>
    </source>
</evidence>
<dbReference type="InterPro" id="IPR018171">
    <property type="entry name" value="Pept_tRNA_hydro_CS"/>
</dbReference>
<comment type="function">
    <text evidence="7">Catalyzes the release of premature peptidyl moieties from peptidyl-tRNA molecules trapped in stalled 50S ribosomal subunits, and thus maintains levels of free tRNAs and 50S ribosomes.</text>
</comment>
<evidence type="ECO:0000256" key="3">
    <source>
        <dbReference type="ARBA" id="ARBA00022801"/>
    </source>
</evidence>
<feature type="active site" description="Proton acceptor" evidence="7">
    <location>
        <position position="20"/>
    </location>
</feature>
<evidence type="ECO:0000256" key="7">
    <source>
        <dbReference type="HAMAP-Rule" id="MF_00083"/>
    </source>
</evidence>
<dbReference type="Pfam" id="PF01195">
    <property type="entry name" value="Pept_tRNA_hydro"/>
    <property type="match status" value="1"/>
</dbReference>
<feature type="binding site" evidence="7">
    <location>
        <position position="15"/>
    </location>
    <ligand>
        <name>tRNA</name>
        <dbReference type="ChEBI" id="CHEBI:17843"/>
    </ligand>
</feature>
<evidence type="ECO:0000256" key="8">
    <source>
        <dbReference type="RuleBase" id="RU000673"/>
    </source>
</evidence>
<name>A0ABP2X7C3_9CHLA</name>
<comment type="similarity">
    <text evidence="5 7 9">Belongs to the PTH family.</text>
</comment>
<comment type="subcellular location">
    <subcellularLocation>
        <location evidence="7">Cytoplasm</location>
    </subcellularLocation>
</comment>
<dbReference type="EMBL" id="ATND01000001">
    <property type="protein sequence ID" value="EPP38720.1"/>
    <property type="molecule type" value="Genomic_DNA"/>
</dbReference>